<keyword evidence="4 9" id="KW-0479">Metal-binding</keyword>
<keyword evidence="13" id="KW-1185">Reference proteome</keyword>
<evidence type="ECO:0000256" key="5">
    <source>
        <dbReference type="ARBA" id="ARBA00022737"/>
    </source>
</evidence>
<dbReference type="OrthoDB" id="15567at2759"/>
<dbReference type="EMBL" id="CAJVPK010000151">
    <property type="protein sequence ID" value="CAG8461130.1"/>
    <property type="molecule type" value="Genomic_DNA"/>
</dbReference>
<dbReference type="AlphaFoldDB" id="A0A9N8Z113"/>
<dbReference type="FunFam" id="2.10.110.10:FF:000008">
    <property type="entry name" value="Paxillin isoform 1"/>
    <property type="match status" value="2"/>
</dbReference>
<feature type="compositionally biased region" description="Basic and acidic residues" evidence="10">
    <location>
        <begin position="131"/>
        <end position="165"/>
    </location>
</feature>
<keyword evidence="3" id="KW-0963">Cytoplasm</keyword>
<dbReference type="Pfam" id="PF00412">
    <property type="entry name" value="LIM"/>
    <property type="match status" value="2"/>
</dbReference>
<feature type="domain" description="LIM zinc-binding" evidence="11">
    <location>
        <begin position="261"/>
        <end position="319"/>
    </location>
</feature>
<keyword evidence="8 9" id="KW-0440">LIM domain</keyword>
<keyword evidence="6 9" id="KW-0862">Zinc</keyword>
<reference evidence="12" key="1">
    <citation type="submission" date="2021-06" db="EMBL/GenBank/DDBJ databases">
        <authorList>
            <person name="Kallberg Y."/>
            <person name="Tangrot J."/>
            <person name="Rosling A."/>
        </authorList>
    </citation>
    <scope>NUCLEOTIDE SEQUENCE</scope>
    <source>
        <strain evidence="12">AZ414A</strain>
    </source>
</reference>
<evidence type="ECO:0000313" key="12">
    <source>
        <dbReference type="EMBL" id="CAG8461130.1"/>
    </source>
</evidence>
<evidence type="ECO:0000256" key="9">
    <source>
        <dbReference type="PROSITE-ProRule" id="PRU00125"/>
    </source>
</evidence>
<evidence type="ECO:0000256" key="3">
    <source>
        <dbReference type="ARBA" id="ARBA00022490"/>
    </source>
</evidence>
<dbReference type="Gene3D" id="2.10.110.10">
    <property type="entry name" value="Cysteine Rich Protein"/>
    <property type="match status" value="2"/>
</dbReference>
<evidence type="ECO:0000313" key="13">
    <source>
        <dbReference type="Proteomes" id="UP000789706"/>
    </source>
</evidence>
<evidence type="ECO:0000259" key="11">
    <source>
        <dbReference type="PROSITE" id="PS50023"/>
    </source>
</evidence>
<dbReference type="PROSITE" id="PS50023">
    <property type="entry name" value="LIM_DOMAIN_2"/>
    <property type="match status" value="2"/>
</dbReference>
<feature type="compositionally biased region" description="Polar residues" evidence="10">
    <location>
        <begin position="18"/>
        <end position="30"/>
    </location>
</feature>
<gene>
    <name evidence="12" type="ORF">DEBURN_LOCUS2684</name>
</gene>
<sequence length="415" mass="47459">MAYLTRDQLDNYLKKLTETAQKPANSSNAGSIAVNALKTQPKRSTTINVPPPPKSHLEEDFSSQPKRSVSTNSATNERKYGMVHGPRVQPTSKRNSLPKVQDNNYSDIKDNKRHSITDDLSYPLETKLSLKPDINKTDNKMDNKMDNKKDNKISSKEKESEKNRNEPTTTVNNVKGHYVLSAAHRLYNSSAPLQKSTISPNNSSTKQEENETLMNKKKRDSSIQEIKRKSEIELNLNSRYEEAKSKYPPIDQIDRRSSKIPLRNTCDKSISGTVLSALGKKWHPEHFTCTHCNNTLEHVGFFEKDGKPYCHLDYHELFSQRCASCNTPIEGQQISALGKVWHPGHFFCRECGNPFESGNFMVNDGYPYCKKDWMKLFEPVSGEFVNALGEKWHRDCFYCEKPYCETHYRAHLANS</sequence>
<feature type="region of interest" description="Disordered" evidence="10">
    <location>
        <begin position="191"/>
        <end position="224"/>
    </location>
</feature>
<evidence type="ECO:0000256" key="1">
    <source>
        <dbReference type="ARBA" id="ARBA00004282"/>
    </source>
</evidence>
<proteinExistence type="predicted"/>
<dbReference type="GO" id="GO:0030036">
    <property type="term" value="P:actin cytoskeleton organization"/>
    <property type="evidence" value="ECO:0007669"/>
    <property type="project" value="TreeGrafter"/>
</dbReference>
<feature type="compositionally biased region" description="Polar residues" evidence="10">
    <location>
        <begin position="62"/>
        <end position="75"/>
    </location>
</feature>
<evidence type="ECO:0000256" key="7">
    <source>
        <dbReference type="ARBA" id="ARBA00022949"/>
    </source>
</evidence>
<dbReference type="PANTHER" id="PTHR24214">
    <property type="entry name" value="PDZ AND LIM DOMAIN PROTEIN ZASP"/>
    <property type="match status" value="1"/>
</dbReference>
<evidence type="ECO:0000256" key="8">
    <source>
        <dbReference type="ARBA" id="ARBA00023038"/>
    </source>
</evidence>
<evidence type="ECO:0000256" key="2">
    <source>
        <dbReference type="ARBA" id="ARBA00004496"/>
    </source>
</evidence>
<dbReference type="GO" id="GO:0005737">
    <property type="term" value="C:cytoplasm"/>
    <property type="evidence" value="ECO:0007669"/>
    <property type="project" value="UniProtKB-SubCell"/>
</dbReference>
<dbReference type="InterPro" id="IPR050604">
    <property type="entry name" value="PDZ-LIM_domain"/>
</dbReference>
<feature type="region of interest" description="Disordered" evidence="10">
    <location>
        <begin position="131"/>
        <end position="175"/>
    </location>
</feature>
<protein>
    <submittedName>
        <fullName evidence="12">6435_t:CDS:1</fullName>
    </submittedName>
</protein>
<feature type="domain" description="LIM zinc-binding" evidence="11">
    <location>
        <begin position="320"/>
        <end position="379"/>
    </location>
</feature>
<evidence type="ECO:0000256" key="6">
    <source>
        <dbReference type="ARBA" id="ARBA00022833"/>
    </source>
</evidence>
<name>A0A9N8Z113_9GLOM</name>
<comment type="subcellular location">
    <subcellularLocation>
        <location evidence="1">Cell junction</location>
    </subcellularLocation>
    <subcellularLocation>
        <location evidence="2">Cytoplasm</location>
    </subcellularLocation>
</comment>
<dbReference type="Proteomes" id="UP000789706">
    <property type="component" value="Unassembled WGS sequence"/>
</dbReference>
<comment type="caution">
    <text evidence="12">The sequence shown here is derived from an EMBL/GenBank/DDBJ whole genome shotgun (WGS) entry which is preliminary data.</text>
</comment>
<dbReference type="GO" id="GO:0001725">
    <property type="term" value="C:stress fiber"/>
    <property type="evidence" value="ECO:0007669"/>
    <property type="project" value="TreeGrafter"/>
</dbReference>
<feature type="region of interest" description="Disordered" evidence="10">
    <location>
        <begin position="18"/>
        <end position="116"/>
    </location>
</feature>
<evidence type="ECO:0000256" key="4">
    <source>
        <dbReference type="ARBA" id="ARBA00022723"/>
    </source>
</evidence>
<accession>A0A9N8Z113</accession>
<feature type="compositionally biased region" description="Basic and acidic residues" evidence="10">
    <location>
        <begin position="107"/>
        <end position="116"/>
    </location>
</feature>
<dbReference type="PANTHER" id="PTHR24214:SF62">
    <property type="entry name" value="LEUPAXIN"/>
    <property type="match status" value="1"/>
</dbReference>
<dbReference type="GO" id="GO:0051371">
    <property type="term" value="F:muscle alpha-actinin binding"/>
    <property type="evidence" value="ECO:0007669"/>
    <property type="project" value="TreeGrafter"/>
</dbReference>
<organism evidence="12 13">
    <name type="scientific">Diversispora eburnea</name>
    <dbReference type="NCBI Taxonomy" id="1213867"/>
    <lineage>
        <taxon>Eukaryota</taxon>
        <taxon>Fungi</taxon>
        <taxon>Fungi incertae sedis</taxon>
        <taxon>Mucoromycota</taxon>
        <taxon>Glomeromycotina</taxon>
        <taxon>Glomeromycetes</taxon>
        <taxon>Diversisporales</taxon>
        <taxon>Diversisporaceae</taxon>
        <taxon>Diversispora</taxon>
    </lineage>
</organism>
<dbReference type="SMART" id="SM00132">
    <property type="entry name" value="LIM"/>
    <property type="match status" value="2"/>
</dbReference>
<dbReference type="GO" id="GO:0003779">
    <property type="term" value="F:actin binding"/>
    <property type="evidence" value="ECO:0007669"/>
    <property type="project" value="TreeGrafter"/>
</dbReference>
<dbReference type="PROSITE" id="PS00478">
    <property type="entry name" value="LIM_DOMAIN_1"/>
    <property type="match status" value="1"/>
</dbReference>
<evidence type="ECO:0000256" key="10">
    <source>
        <dbReference type="SAM" id="MobiDB-lite"/>
    </source>
</evidence>
<keyword evidence="5" id="KW-0677">Repeat</keyword>
<feature type="compositionally biased region" description="Polar residues" evidence="10">
    <location>
        <begin position="191"/>
        <end position="205"/>
    </location>
</feature>
<dbReference type="InterPro" id="IPR001781">
    <property type="entry name" value="Znf_LIM"/>
</dbReference>
<dbReference type="GO" id="GO:0046872">
    <property type="term" value="F:metal ion binding"/>
    <property type="evidence" value="ECO:0007669"/>
    <property type="project" value="UniProtKB-KW"/>
</dbReference>
<dbReference type="GO" id="GO:0031941">
    <property type="term" value="C:filamentous actin"/>
    <property type="evidence" value="ECO:0007669"/>
    <property type="project" value="TreeGrafter"/>
</dbReference>
<keyword evidence="7" id="KW-0965">Cell junction</keyword>
<dbReference type="SUPFAM" id="SSF57716">
    <property type="entry name" value="Glucocorticoid receptor-like (DNA-binding domain)"/>
    <property type="match status" value="3"/>
</dbReference>